<evidence type="ECO:0000313" key="1">
    <source>
        <dbReference type="EMBL" id="ACN98578.1"/>
    </source>
</evidence>
<accession>C1DUL4</accession>
<dbReference type="RefSeq" id="WP_012673901.1">
    <property type="nucleotide sequence ID" value="NC_012438.1"/>
</dbReference>
<name>C1DUL4_SULAA</name>
<dbReference type="EMBL" id="CP001229">
    <property type="protein sequence ID" value="ACN98578.1"/>
    <property type="molecule type" value="Genomic_DNA"/>
</dbReference>
<dbReference type="HOGENOM" id="CLU_121781_0_0_0"/>
<proteinExistence type="predicted"/>
<keyword evidence="2" id="KW-1185">Reference proteome</keyword>
<dbReference type="SUPFAM" id="SSF56112">
    <property type="entry name" value="Protein kinase-like (PK-like)"/>
    <property type="match status" value="1"/>
</dbReference>
<dbReference type="OrthoDB" id="12921at2"/>
<organism evidence="1 2">
    <name type="scientific">Sulfurihydrogenibium azorense (strain DSM 15241 / OCM 825 / Az-Fu1)</name>
    <dbReference type="NCBI Taxonomy" id="204536"/>
    <lineage>
        <taxon>Bacteria</taxon>
        <taxon>Pseudomonadati</taxon>
        <taxon>Aquificota</taxon>
        <taxon>Aquificia</taxon>
        <taxon>Aquificales</taxon>
        <taxon>Hydrogenothermaceae</taxon>
        <taxon>Sulfurihydrogenibium</taxon>
    </lineage>
</organism>
<evidence type="ECO:0008006" key="3">
    <source>
        <dbReference type="Google" id="ProtNLM"/>
    </source>
</evidence>
<evidence type="ECO:0000313" key="2">
    <source>
        <dbReference type="Proteomes" id="UP000001369"/>
    </source>
</evidence>
<dbReference type="InterPro" id="IPR011009">
    <property type="entry name" value="Kinase-like_dom_sf"/>
</dbReference>
<reference evidence="1 2" key="1">
    <citation type="journal article" date="2009" name="J. Bacteriol.">
        <title>Complete and draft genome sequences of six members of the Aquificales.</title>
        <authorList>
            <person name="Reysenbach A.L."/>
            <person name="Hamamura N."/>
            <person name="Podar M."/>
            <person name="Griffiths E."/>
            <person name="Ferreira S."/>
            <person name="Hochstein R."/>
            <person name="Heidelberg J."/>
            <person name="Johnson J."/>
            <person name="Mead D."/>
            <person name="Pohorille A."/>
            <person name="Sarmiento M."/>
            <person name="Schweighofer K."/>
            <person name="Seshadri R."/>
            <person name="Voytek M.A."/>
        </authorList>
    </citation>
    <scope>NUCLEOTIDE SEQUENCE [LARGE SCALE GENOMIC DNA]</scope>
    <source>
        <strain evidence="2">Az-Fu1 / DSM 15241 / OCM 825</strain>
    </source>
</reference>
<dbReference type="eggNOG" id="COG2112">
    <property type="taxonomic scope" value="Bacteria"/>
</dbReference>
<sequence length="199" mass="23255">MVKFSDIKPKIENPTKIGEGWRAVVYRGKFEGQDLAFKVASEDIHKHPIQKEGIILQQVNKYCIGPVFKFSGEDFIAYNYIEGKPLNEVLSKNNYQHLITQLLDQSFILDTLKIDKGEMHRPYANVLVDEDLKLYLIDFERATKSLKPKNVLNVIQFISRGLDNKEDLIKLLKIYKFHQSQENFEKLKDYIFTVICQKI</sequence>
<dbReference type="AlphaFoldDB" id="C1DUL4"/>
<dbReference type="KEGG" id="saf:SULAZ_0822"/>
<dbReference type="Proteomes" id="UP000001369">
    <property type="component" value="Chromosome"/>
</dbReference>
<dbReference type="STRING" id="204536.SULAZ_0822"/>
<gene>
    <name evidence="1" type="ordered locus">SULAZ_0822</name>
</gene>
<dbReference type="Gene3D" id="1.10.510.10">
    <property type="entry name" value="Transferase(Phosphotransferase) domain 1"/>
    <property type="match status" value="1"/>
</dbReference>
<protein>
    <recommendedName>
        <fullName evidence="3">Serine/threonine protein kinase</fullName>
    </recommendedName>
</protein>